<dbReference type="Gene3D" id="3.30.565.10">
    <property type="entry name" value="Histidine kinase-like ATPase, C-terminal domain"/>
    <property type="match status" value="1"/>
</dbReference>
<dbReference type="PANTHER" id="PTHR35526">
    <property type="entry name" value="ANTI-SIGMA-F FACTOR RSBW-RELATED"/>
    <property type="match status" value="1"/>
</dbReference>
<dbReference type="SUPFAM" id="SSF55874">
    <property type="entry name" value="ATPase domain of HSP90 chaperone/DNA topoisomerase II/histidine kinase"/>
    <property type="match status" value="1"/>
</dbReference>
<dbReference type="Proteomes" id="UP001500888">
    <property type="component" value="Unassembled WGS sequence"/>
</dbReference>
<dbReference type="InterPro" id="IPR003594">
    <property type="entry name" value="HATPase_dom"/>
</dbReference>
<dbReference type="PANTHER" id="PTHR35526:SF3">
    <property type="entry name" value="ANTI-SIGMA-F FACTOR RSBW"/>
    <property type="match status" value="1"/>
</dbReference>
<keyword evidence="1" id="KW-0723">Serine/threonine-protein kinase</keyword>
<dbReference type="CDD" id="cd16936">
    <property type="entry name" value="HATPase_RsbW-like"/>
    <property type="match status" value="1"/>
</dbReference>
<accession>A0ABP7HX39</accession>
<gene>
    <name evidence="3" type="ORF">GCM10022226_28170</name>
</gene>
<name>A0ABP7HX39_9ACTN</name>
<keyword evidence="1" id="KW-0418">Kinase</keyword>
<evidence type="ECO:0000256" key="1">
    <source>
        <dbReference type="ARBA" id="ARBA00022527"/>
    </source>
</evidence>
<evidence type="ECO:0000313" key="3">
    <source>
        <dbReference type="EMBL" id="GAA3806444.1"/>
    </source>
</evidence>
<keyword evidence="1" id="KW-0808">Transferase</keyword>
<reference evidence="4" key="1">
    <citation type="journal article" date="2019" name="Int. J. Syst. Evol. Microbiol.">
        <title>The Global Catalogue of Microorganisms (GCM) 10K type strain sequencing project: providing services to taxonomists for standard genome sequencing and annotation.</title>
        <authorList>
            <consortium name="The Broad Institute Genomics Platform"/>
            <consortium name="The Broad Institute Genome Sequencing Center for Infectious Disease"/>
            <person name="Wu L."/>
            <person name="Ma J."/>
        </authorList>
    </citation>
    <scope>NUCLEOTIDE SEQUENCE [LARGE SCALE GENOMIC DNA]</scope>
    <source>
        <strain evidence="4">JCM 16908</strain>
    </source>
</reference>
<evidence type="ECO:0000259" key="2">
    <source>
        <dbReference type="Pfam" id="PF13581"/>
    </source>
</evidence>
<feature type="domain" description="Histidine kinase/HSP90-like ATPase" evidence="2">
    <location>
        <begin position="50"/>
        <end position="169"/>
    </location>
</feature>
<sequence length="173" mass="18153">MRDRKGCHPYPGGLRSEVSGEQISGDRVRWEEQVVQHGGEVPAGGWRGEFPGEEASVPAARAWVRGLLVTWIAAPALDDVLLLLSEVVTNAVAHSASGRAADGRVAVRVAWAARVVHVEVTDAGSATSAPVARVAAADGDGGRGLWLVNAIATAWGSHHDPAVGRTVWFQVAE</sequence>
<dbReference type="Pfam" id="PF13581">
    <property type="entry name" value="HATPase_c_2"/>
    <property type="match status" value="1"/>
</dbReference>
<dbReference type="EMBL" id="BAAAZR010000004">
    <property type="protein sequence ID" value="GAA3806444.1"/>
    <property type="molecule type" value="Genomic_DNA"/>
</dbReference>
<comment type="caution">
    <text evidence="3">The sequence shown here is derived from an EMBL/GenBank/DDBJ whole genome shotgun (WGS) entry which is preliminary data.</text>
</comment>
<dbReference type="InterPro" id="IPR050267">
    <property type="entry name" value="Anti-sigma-factor_SerPK"/>
</dbReference>
<protein>
    <recommendedName>
        <fullName evidence="2">Histidine kinase/HSP90-like ATPase domain-containing protein</fullName>
    </recommendedName>
</protein>
<organism evidence="3 4">
    <name type="scientific">Sphaerisporangium flaviroseum</name>
    <dbReference type="NCBI Taxonomy" id="509199"/>
    <lineage>
        <taxon>Bacteria</taxon>
        <taxon>Bacillati</taxon>
        <taxon>Actinomycetota</taxon>
        <taxon>Actinomycetes</taxon>
        <taxon>Streptosporangiales</taxon>
        <taxon>Streptosporangiaceae</taxon>
        <taxon>Sphaerisporangium</taxon>
    </lineage>
</organism>
<keyword evidence="4" id="KW-1185">Reference proteome</keyword>
<proteinExistence type="predicted"/>
<evidence type="ECO:0000313" key="4">
    <source>
        <dbReference type="Proteomes" id="UP001500888"/>
    </source>
</evidence>
<dbReference type="InterPro" id="IPR036890">
    <property type="entry name" value="HATPase_C_sf"/>
</dbReference>